<evidence type="ECO:0000313" key="2">
    <source>
        <dbReference type="Proteomes" id="UP000006443"/>
    </source>
</evidence>
<dbReference type="Proteomes" id="UP000006443">
    <property type="component" value="Unassembled WGS sequence"/>
</dbReference>
<reference evidence="1 2" key="1">
    <citation type="submission" date="2009-02" db="EMBL/GenBank/DDBJ databases">
        <title>Sequencing of the draft genome and assembly of Dethiobacter alkaliphilus AHT 1.</title>
        <authorList>
            <consortium name="US DOE Joint Genome Institute (JGI-PGF)"/>
            <person name="Lucas S."/>
            <person name="Copeland A."/>
            <person name="Lapidus A."/>
            <person name="Glavina del Rio T."/>
            <person name="Dalin E."/>
            <person name="Tice H."/>
            <person name="Bruce D."/>
            <person name="Goodwin L."/>
            <person name="Pitluck S."/>
            <person name="Larimer F."/>
            <person name="Land M.L."/>
            <person name="Hauser L."/>
            <person name="Muyzer G."/>
        </authorList>
    </citation>
    <scope>NUCLEOTIDE SEQUENCE [LARGE SCALE GENOMIC DNA]</scope>
    <source>
        <strain evidence="1 2">AHT 1</strain>
    </source>
</reference>
<organism evidence="1 2">
    <name type="scientific">Dethiobacter alkaliphilus AHT 1</name>
    <dbReference type="NCBI Taxonomy" id="555088"/>
    <lineage>
        <taxon>Bacteria</taxon>
        <taxon>Bacillati</taxon>
        <taxon>Bacillota</taxon>
        <taxon>Dethiobacteria</taxon>
        <taxon>Dethiobacterales</taxon>
        <taxon>Dethiobacteraceae</taxon>
        <taxon>Dethiobacter</taxon>
    </lineage>
</organism>
<gene>
    <name evidence="1" type="ORF">DealDRAFT_0918</name>
</gene>
<accession>C0GEK9</accession>
<name>C0GEK9_DETAL</name>
<protein>
    <submittedName>
        <fullName evidence="1">Uncharacterized protein</fullName>
    </submittedName>
</protein>
<evidence type="ECO:0000313" key="1">
    <source>
        <dbReference type="EMBL" id="EEG78041.1"/>
    </source>
</evidence>
<proteinExistence type="predicted"/>
<sequence length="179" mass="19975">MGKKLFVVEARRLLPLLFLLVLLVSLSVYDSFRASPTINPEEVAARNEVSFTTADKGERKEQPTFRLAADEEAWANVAEEWSIQLPQYPFQPQHEMALFALHAEVKNVKANPRGEGEMEVEVQVNPKRDFFQVVTVPAADVVLDAGETTWTFVDKKGNILEQFTAGDAAETAAEEAPQK</sequence>
<dbReference type="eggNOG" id="ENOG502ZRJT">
    <property type="taxonomic scope" value="Bacteria"/>
</dbReference>
<keyword evidence="2" id="KW-1185">Reference proteome</keyword>
<dbReference type="STRING" id="555088.DealDRAFT_0918"/>
<dbReference type="AlphaFoldDB" id="C0GEK9"/>
<comment type="caution">
    <text evidence="1">The sequence shown here is derived from an EMBL/GenBank/DDBJ whole genome shotgun (WGS) entry which is preliminary data.</text>
</comment>
<dbReference type="EMBL" id="ACJM01000004">
    <property type="protein sequence ID" value="EEG78041.1"/>
    <property type="molecule type" value="Genomic_DNA"/>
</dbReference>
<dbReference type="RefSeq" id="WP_008515308.1">
    <property type="nucleotide sequence ID" value="NZ_ACJM01000004.1"/>
</dbReference>